<sequence>MKLLQRWKAQREADGVDALAGLRDLTEARLAEMIATAQAQLLDRVGPALDEFGKSAPELATLLRVVPEELADPRVHGFGISPDSIGQLSQAAHALRGLEDHAGTLMNAASKMGNLADGASALQAATEIRAAALALQRAKEH</sequence>
<dbReference type="EMBL" id="JBHEZX010000006">
    <property type="protein sequence ID" value="MFC1410747.1"/>
    <property type="molecule type" value="Genomic_DNA"/>
</dbReference>
<reference evidence="1 2" key="1">
    <citation type="submission" date="2024-09" db="EMBL/GenBank/DDBJ databases">
        <authorList>
            <person name="Lee S.D."/>
        </authorList>
    </citation>
    <scope>NUCLEOTIDE SEQUENCE [LARGE SCALE GENOMIC DNA]</scope>
    <source>
        <strain evidence="1 2">N1-1</strain>
    </source>
</reference>
<dbReference type="RefSeq" id="WP_380509031.1">
    <property type="nucleotide sequence ID" value="NZ_JBHEZX010000006.1"/>
</dbReference>
<evidence type="ECO:0000313" key="1">
    <source>
        <dbReference type="EMBL" id="MFC1410747.1"/>
    </source>
</evidence>
<evidence type="ECO:0000313" key="2">
    <source>
        <dbReference type="Proteomes" id="UP001592582"/>
    </source>
</evidence>
<protein>
    <submittedName>
        <fullName evidence="1">Uncharacterized protein</fullName>
    </submittedName>
</protein>
<dbReference type="Proteomes" id="UP001592582">
    <property type="component" value="Unassembled WGS sequence"/>
</dbReference>
<keyword evidence="2" id="KW-1185">Reference proteome</keyword>
<gene>
    <name evidence="1" type="ORF">ACEZDG_15885</name>
</gene>
<proteinExistence type="predicted"/>
<organism evidence="1 2">
    <name type="scientific">Streptacidiphilus alkalitolerans</name>
    <dbReference type="NCBI Taxonomy" id="3342712"/>
    <lineage>
        <taxon>Bacteria</taxon>
        <taxon>Bacillati</taxon>
        <taxon>Actinomycetota</taxon>
        <taxon>Actinomycetes</taxon>
        <taxon>Kitasatosporales</taxon>
        <taxon>Streptomycetaceae</taxon>
        <taxon>Streptacidiphilus</taxon>
    </lineage>
</organism>
<name>A0ABV6VAK3_9ACTN</name>
<comment type="caution">
    <text evidence="1">The sequence shown here is derived from an EMBL/GenBank/DDBJ whole genome shotgun (WGS) entry which is preliminary data.</text>
</comment>
<accession>A0ABV6VAK3</accession>